<dbReference type="InterPro" id="IPR014718">
    <property type="entry name" value="GH-type_carb-bd"/>
</dbReference>
<dbReference type="Gene3D" id="1.50.10.100">
    <property type="entry name" value="Chondroitin AC/alginate lyase"/>
    <property type="match status" value="1"/>
</dbReference>
<dbReference type="GO" id="GO:0016837">
    <property type="term" value="F:carbon-oxygen lyase activity, acting on polysaccharides"/>
    <property type="evidence" value="ECO:0007669"/>
    <property type="project" value="UniProtKB-ARBA"/>
</dbReference>
<dbReference type="InterPro" id="IPR003159">
    <property type="entry name" value="Lyase_8_central_dom"/>
</dbReference>
<dbReference type="PANTHER" id="PTHR38481">
    <property type="entry name" value="HYALURONATE LYASE"/>
    <property type="match status" value="1"/>
</dbReference>
<evidence type="ECO:0000256" key="1">
    <source>
        <dbReference type="ARBA" id="ARBA00006699"/>
    </source>
</evidence>
<dbReference type="EMBL" id="MCGE01000041">
    <property type="protein sequence ID" value="ORZ06004.1"/>
    <property type="molecule type" value="Genomic_DNA"/>
</dbReference>
<dbReference type="AlphaFoldDB" id="A0A1X2HZN5"/>
<evidence type="ECO:0000313" key="7">
    <source>
        <dbReference type="EMBL" id="ORZ06004.1"/>
    </source>
</evidence>
<keyword evidence="2" id="KW-0732">Signal</keyword>
<reference evidence="7 8" key="1">
    <citation type="submission" date="2016-07" db="EMBL/GenBank/DDBJ databases">
        <title>Pervasive Adenine N6-methylation of Active Genes in Fungi.</title>
        <authorList>
            <consortium name="DOE Joint Genome Institute"/>
            <person name="Mondo S.J."/>
            <person name="Dannebaum R.O."/>
            <person name="Kuo R.C."/>
            <person name="Labutti K."/>
            <person name="Haridas S."/>
            <person name="Kuo A."/>
            <person name="Salamov A."/>
            <person name="Ahrendt S.R."/>
            <person name="Lipzen A."/>
            <person name="Sullivan W."/>
            <person name="Andreopoulos W.B."/>
            <person name="Clum A."/>
            <person name="Lindquist E."/>
            <person name="Daum C."/>
            <person name="Ramamoorthy G.K."/>
            <person name="Gryganskyi A."/>
            <person name="Culley D."/>
            <person name="Magnuson J.K."/>
            <person name="James T.Y."/>
            <person name="O'Malley M.A."/>
            <person name="Stajich J.E."/>
            <person name="Spatafora J.W."/>
            <person name="Visel A."/>
            <person name="Grigoriev I.V."/>
        </authorList>
    </citation>
    <scope>NUCLEOTIDE SEQUENCE [LARGE SCALE GENOMIC DNA]</scope>
    <source>
        <strain evidence="7 8">NRRL 1336</strain>
    </source>
</reference>
<proteinExistence type="inferred from homology"/>
<evidence type="ECO:0000313" key="8">
    <source>
        <dbReference type="Proteomes" id="UP000193560"/>
    </source>
</evidence>
<comment type="similarity">
    <text evidence="1">Belongs to the polysaccharide lyase 8 family.</text>
</comment>
<dbReference type="SUPFAM" id="SSF49863">
    <property type="entry name" value="Hyaluronate lyase-like, C-terminal domain"/>
    <property type="match status" value="1"/>
</dbReference>
<sequence length="808" mass="90618">MILVLLFLVACIAYYLFIKNYRYLSFGIGCLFFLWYGWYTSYSVFTITHEPIIITSTTSSSATDQSVPQQILKQNNNLLYINPNTTWPININTTQTNIHVNDMQLIIFNKNRGTANSNMDKLSAPVWAQSLNGSGLWSDIDYTSGCSASTIQWPAKMHLERVESMASVWYNQQENDTLLSKITQSLDYWFLHDFAEKDCLTYGGRAYKSCPCGTPGLWNTASDFQVTLIPRYIGNICLLIYKHLSPAQHTHCIKFTSRSYSLINQYDGKHLVNIAYNGVSLALLKNDPILLQDALDHVDNNTVFAPAGMDGLQLDGSYLSHNGQLYNGFDGESYIGDLLTIFDIMALDSKTNWFPSNTTQTAFAVLVSGSEWMMVGRNSSNNSTIPSPWLWQHSARRGGASVSAGNVLLNLTQLDSVIQHWTSNMNTTISPTVRELESTIARLNHTYVSANQGPLIGTRYFWNADYLVHRCHGFVTTLKMVSIRTQAPSECVNGKQNTLLDYYGSMLTYQQGTDYLAIFGGDTAWNWNHIPGTTIRSNTSICNNMDDGNRDKFVGASVLEQSQIGMAVMNHTDTSFGWQKTFSFFPSVYAIQMDMTTTNTSLGTTTLDQRRRRGDLYVNGKRHTKQPPNATHQDVRTLWYDKILYSFETPVNLTMISKGDLWTTFITTSASLVYTVQPNYGSHRHQIKPPLRFITAQGVRGAFSASDFALALAFWEPATINVPWSHSDDGDDGVDVFIETHDPLALVLQQQVGNGTWVASISDPTQTLVSTTIKISVDQEEAPIQYDIDFPQDQMRGSSVMIVLQDEP</sequence>
<comment type="caution">
    <text evidence="7">The sequence shown here is derived from an EMBL/GenBank/DDBJ whole genome shotgun (WGS) entry which is preliminary data.</text>
</comment>
<feature type="domain" description="Polysaccharide lyase family 8 central" evidence="5">
    <location>
        <begin position="459"/>
        <end position="663"/>
    </location>
</feature>
<dbReference type="InterPro" id="IPR008929">
    <property type="entry name" value="Chondroitin_lyas"/>
</dbReference>
<keyword evidence="4" id="KW-1133">Transmembrane helix</keyword>
<dbReference type="GO" id="GO:0030246">
    <property type="term" value="F:carbohydrate binding"/>
    <property type="evidence" value="ECO:0007669"/>
    <property type="project" value="InterPro"/>
</dbReference>
<dbReference type="Proteomes" id="UP000193560">
    <property type="component" value="Unassembled WGS sequence"/>
</dbReference>
<keyword evidence="4" id="KW-0812">Transmembrane</keyword>
<evidence type="ECO:0000256" key="4">
    <source>
        <dbReference type="SAM" id="Phobius"/>
    </source>
</evidence>
<evidence type="ECO:0000256" key="3">
    <source>
        <dbReference type="ARBA" id="ARBA00023239"/>
    </source>
</evidence>
<dbReference type="SUPFAM" id="SSF74650">
    <property type="entry name" value="Galactose mutarotase-like"/>
    <property type="match status" value="1"/>
</dbReference>
<dbReference type="InterPro" id="IPR012970">
    <property type="entry name" value="Lyase_8_alpha_N"/>
</dbReference>
<dbReference type="InterPro" id="IPR038970">
    <property type="entry name" value="Lyase_8"/>
</dbReference>
<dbReference type="InterPro" id="IPR011013">
    <property type="entry name" value="Gal_mutarotase_sf_dom"/>
</dbReference>
<gene>
    <name evidence="7" type="ORF">BCR42DRAFT_496445</name>
</gene>
<evidence type="ECO:0000256" key="2">
    <source>
        <dbReference type="ARBA" id="ARBA00022729"/>
    </source>
</evidence>
<dbReference type="Gene3D" id="2.60.220.10">
    <property type="entry name" value="Polysaccharide lyase family 8-like, C-terminal"/>
    <property type="match status" value="1"/>
</dbReference>
<dbReference type="PANTHER" id="PTHR38481:SF1">
    <property type="entry name" value="HYALURONATE LYASE"/>
    <property type="match status" value="1"/>
</dbReference>
<dbReference type="GO" id="GO:0005576">
    <property type="term" value="C:extracellular region"/>
    <property type="evidence" value="ECO:0007669"/>
    <property type="project" value="InterPro"/>
</dbReference>
<dbReference type="STRING" id="90262.A0A1X2HZN5"/>
<keyword evidence="3 7" id="KW-0456">Lyase</keyword>
<keyword evidence="8" id="KW-1185">Reference proteome</keyword>
<dbReference type="Pfam" id="PF08124">
    <property type="entry name" value="Lyase_8_N"/>
    <property type="match status" value="1"/>
</dbReference>
<organism evidence="7 8">
    <name type="scientific">Absidia repens</name>
    <dbReference type="NCBI Taxonomy" id="90262"/>
    <lineage>
        <taxon>Eukaryota</taxon>
        <taxon>Fungi</taxon>
        <taxon>Fungi incertae sedis</taxon>
        <taxon>Mucoromycota</taxon>
        <taxon>Mucoromycotina</taxon>
        <taxon>Mucoromycetes</taxon>
        <taxon>Mucorales</taxon>
        <taxon>Cunninghamellaceae</taxon>
        <taxon>Absidia</taxon>
    </lineage>
</organism>
<protein>
    <submittedName>
        <fullName evidence="7">Chondroitin AC/alginate lyase</fullName>
    </submittedName>
</protein>
<feature type="transmembrane region" description="Helical" evidence="4">
    <location>
        <begin position="23"/>
        <end position="39"/>
    </location>
</feature>
<evidence type="ECO:0000259" key="5">
    <source>
        <dbReference type="Pfam" id="PF02278"/>
    </source>
</evidence>
<dbReference type="InterPro" id="IPR011071">
    <property type="entry name" value="Lyase_8-like_C"/>
</dbReference>
<evidence type="ECO:0000259" key="6">
    <source>
        <dbReference type="Pfam" id="PF08124"/>
    </source>
</evidence>
<accession>A0A1X2HZN5</accession>
<dbReference type="Pfam" id="PF02278">
    <property type="entry name" value="Lyase_8"/>
    <property type="match status" value="1"/>
</dbReference>
<dbReference type="GO" id="GO:0005975">
    <property type="term" value="P:carbohydrate metabolic process"/>
    <property type="evidence" value="ECO:0007669"/>
    <property type="project" value="InterPro"/>
</dbReference>
<dbReference type="OrthoDB" id="5980780at2759"/>
<dbReference type="Gene3D" id="2.70.98.10">
    <property type="match status" value="1"/>
</dbReference>
<dbReference type="SUPFAM" id="SSF48230">
    <property type="entry name" value="Chondroitin AC/alginate lyase"/>
    <property type="match status" value="1"/>
</dbReference>
<keyword evidence="4" id="KW-0472">Membrane</keyword>
<name>A0A1X2HZN5_9FUNG</name>
<feature type="domain" description="Polysaccharide lyase 8 N-terminal alpha-helical" evidence="6">
    <location>
        <begin position="108"/>
        <end position="358"/>
    </location>
</feature>